<evidence type="ECO:0000313" key="9">
    <source>
        <dbReference type="EMBL" id="ORZ32601.1"/>
    </source>
</evidence>
<keyword evidence="9" id="KW-0808">Transferase</keyword>
<evidence type="ECO:0000256" key="3">
    <source>
        <dbReference type="ARBA" id="ARBA00022963"/>
    </source>
</evidence>
<dbReference type="InterPro" id="IPR002641">
    <property type="entry name" value="PNPLA_dom"/>
</dbReference>
<evidence type="ECO:0000256" key="4">
    <source>
        <dbReference type="ARBA" id="ARBA00023098"/>
    </source>
</evidence>
<dbReference type="SUPFAM" id="SSF52151">
    <property type="entry name" value="FabD/lysophospholipase-like"/>
    <property type="match status" value="1"/>
</dbReference>
<comment type="function">
    <text evidence="6">Lipid hydrolase.</text>
</comment>
<evidence type="ECO:0000256" key="7">
    <source>
        <dbReference type="SAM" id="MobiDB-lite"/>
    </source>
</evidence>
<evidence type="ECO:0000256" key="6">
    <source>
        <dbReference type="RuleBase" id="RU362055"/>
    </source>
</evidence>
<keyword evidence="6" id="KW-1133">Transmembrane helix</keyword>
<evidence type="ECO:0000313" key="10">
    <source>
        <dbReference type="Proteomes" id="UP000193411"/>
    </source>
</evidence>
<dbReference type="PROSITE" id="PS51635">
    <property type="entry name" value="PNPLA"/>
    <property type="match status" value="1"/>
</dbReference>
<dbReference type="GO" id="GO:0004806">
    <property type="term" value="F:triacylglycerol lipase activity"/>
    <property type="evidence" value="ECO:0007669"/>
    <property type="project" value="InterPro"/>
</dbReference>
<evidence type="ECO:0000259" key="8">
    <source>
        <dbReference type="PROSITE" id="PS51635"/>
    </source>
</evidence>
<dbReference type="EC" id="3.1.1.-" evidence="6"/>
<dbReference type="InterPro" id="IPR050301">
    <property type="entry name" value="NTE"/>
</dbReference>
<keyword evidence="4 5" id="KW-0443">Lipid metabolism</keyword>
<proteinExistence type="inferred from homology"/>
<dbReference type="AlphaFoldDB" id="A0A1Y2HFD4"/>
<dbReference type="PANTHER" id="PTHR14226:SF66">
    <property type="entry name" value="TRIACYLGLYCEROL LIPASE PTL2"/>
    <property type="match status" value="1"/>
</dbReference>
<keyword evidence="6" id="KW-0472">Membrane</keyword>
<comment type="caution">
    <text evidence="9">The sequence shown here is derived from an EMBL/GenBank/DDBJ whole genome shotgun (WGS) entry which is preliminary data.</text>
</comment>
<dbReference type="Proteomes" id="UP000193411">
    <property type="component" value="Unassembled WGS sequence"/>
</dbReference>
<dbReference type="InterPro" id="IPR016035">
    <property type="entry name" value="Acyl_Trfase/lysoPLipase"/>
</dbReference>
<dbReference type="Pfam" id="PF01734">
    <property type="entry name" value="Patatin"/>
    <property type="match status" value="1"/>
</dbReference>
<accession>A0A1Y2HFD4</accession>
<organism evidence="9 10">
    <name type="scientific">Catenaria anguillulae PL171</name>
    <dbReference type="NCBI Taxonomy" id="765915"/>
    <lineage>
        <taxon>Eukaryota</taxon>
        <taxon>Fungi</taxon>
        <taxon>Fungi incertae sedis</taxon>
        <taxon>Blastocladiomycota</taxon>
        <taxon>Blastocladiomycetes</taxon>
        <taxon>Blastocladiales</taxon>
        <taxon>Catenariaceae</taxon>
        <taxon>Catenaria</taxon>
    </lineage>
</organism>
<feature type="transmembrane region" description="Helical" evidence="6">
    <location>
        <begin position="139"/>
        <end position="162"/>
    </location>
</feature>
<sequence>MTPTSVSVSTSSAPRSTTAKSKLQVQDSALHLESTITANKPAMPRSSSAESSDSDALRHEPPPPAKINGSSSTAATKPSRSAPPPEPRSPLLTPSDLDSDVDLDLPPLTPGDAKRAAAGKRVDAGIWMKPRPEGFTFSLVRWPLLILIGLILTVELMLYAGVRQFVVFYELLFVWTGKRRKLRSALFSARSLAEWSKAASELDAHFGRAAWRAIAKSGEYDYKLIRAINTKLRKFRTGGAPTSPGAASTSISVQFSEPELDSSSCNEAGSPVARAPPAGPTTVFNLPKLADLCLESACKPGVGGIVNQRLYAHCYLGTKRLVEDYVSETVDALNALADAPIDPSSTKTAWASLDAKHKFFKDAAQLYGRTALCLSGGATFAYHHLGVIKALFDAGMLPQVISGTSAGSLIAGIICTRRDNELHDILHPQVYEHLTACDDPWPRRIHRLLTEGYLFSKERWQTKMEWATCGDLTFLEAYEKTGRILNISVVTYGRRSHQKVLNYMTSPHIVVWSAILASSAIPAVIAPVQLMIKRKDRVTGESFIEPFTGWGDKFQDGSMQRDIPLRALHQMWNVNFTIVSQVNPHITAFFFQAKGGSGSPTAHRGGRGWRGGFLASTLEHMIKLDLAKWLKVVRDLCLLPPLLNQDWSSIWLQKFDGSVTILPKVDLVDYLRILDDPSYERMQSYITRGQASTWSKFSMIQNRLKVEQALMAIDKRLNP</sequence>
<dbReference type="GO" id="GO:0016042">
    <property type="term" value="P:lipid catabolic process"/>
    <property type="evidence" value="ECO:0007669"/>
    <property type="project" value="UniProtKB-UniRule"/>
</dbReference>
<dbReference type="Pfam" id="PF11815">
    <property type="entry name" value="DUF3336"/>
    <property type="match status" value="1"/>
</dbReference>
<comment type="similarity">
    <text evidence="1 6">Belongs to the PLPL family.</text>
</comment>
<keyword evidence="2 5" id="KW-0378">Hydrolase</keyword>
<evidence type="ECO:0000256" key="2">
    <source>
        <dbReference type="ARBA" id="ARBA00022801"/>
    </source>
</evidence>
<feature type="region of interest" description="Disordered" evidence="7">
    <location>
        <begin position="1"/>
        <end position="116"/>
    </location>
</feature>
<dbReference type="Gene3D" id="3.40.1090.10">
    <property type="entry name" value="Cytosolic phospholipase A2 catalytic domain"/>
    <property type="match status" value="2"/>
</dbReference>
<dbReference type="InterPro" id="IPR021771">
    <property type="entry name" value="Triacylglycerol_lipase_N"/>
</dbReference>
<gene>
    <name evidence="9" type="ORF">BCR44DRAFT_37907</name>
</gene>
<keyword evidence="3 5" id="KW-0442">Lipid degradation</keyword>
<comment type="subcellular location">
    <subcellularLocation>
        <location evidence="6">Membrane</location>
        <topology evidence="6">Single-pass membrane protein</topology>
    </subcellularLocation>
</comment>
<evidence type="ECO:0000256" key="5">
    <source>
        <dbReference type="PROSITE-ProRule" id="PRU01161"/>
    </source>
</evidence>
<name>A0A1Y2HFD4_9FUNG</name>
<dbReference type="EMBL" id="MCFL01000044">
    <property type="protein sequence ID" value="ORZ32601.1"/>
    <property type="molecule type" value="Genomic_DNA"/>
</dbReference>
<dbReference type="GO" id="GO:0006641">
    <property type="term" value="P:triglyceride metabolic process"/>
    <property type="evidence" value="ECO:0007669"/>
    <property type="project" value="UniProtKB-ARBA"/>
</dbReference>
<keyword evidence="6" id="KW-0812">Transmembrane</keyword>
<dbReference type="GO" id="GO:0016740">
    <property type="term" value="F:transferase activity"/>
    <property type="evidence" value="ECO:0007669"/>
    <property type="project" value="UniProtKB-KW"/>
</dbReference>
<keyword evidence="10" id="KW-1185">Reference proteome</keyword>
<reference evidence="9 10" key="1">
    <citation type="submission" date="2016-07" db="EMBL/GenBank/DDBJ databases">
        <title>Pervasive Adenine N6-methylation of Active Genes in Fungi.</title>
        <authorList>
            <consortium name="DOE Joint Genome Institute"/>
            <person name="Mondo S.J."/>
            <person name="Dannebaum R.O."/>
            <person name="Kuo R.C."/>
            <person name="Labutti K."/>
            <person name="Haridas S."/>
            <person name="Kuo A."/>
            <person name="Salamov A."/>
            <person name="Ahrendt S.R."/>
            <person name="Lipzen A."/>
            <person name="Sullivan W."/>
            <person name="Andreopoulos W.B."/>
            <person name="Clum A."/>
            <person name="Lindquist E."/>
            <person name="Daum C."/>
            <person name="Ramamoorthy G.K."/>
            <person name="Gryganskyi A."/>
            <person name="Culley D."/>
            <person name="Magnuson J.K."/>
            <person name="James T.Y."/>
            <person name="O'Malley M.A."/>
            <person name="Stajich J.E."/>
            <person name="Spatafora J.W."/>
            <person name="Visel A."/>
            <person name="Grigoriev I.V."/>
        </authorList>
    </citation>
    <scope>NUCLEOTIDE SEQUENCE [LARGE SCALE GENOMIC DNA]</scope>
    <source>
        <strain evidence="9 10">PL171</strain>
    </source>
</reference>
<feature type="domain" description="PNPLA" evidence="8">
    <location>
        <begin position="372"/>
        <end position="569"/>
    </location>
</feature>
<dbReference type="OrthoDB" id="15478at2759"/>
<feature type="active site" description="Nucleophile" evidence="5">
    <location>
        <position position="405"/>
    </location>
</feature>
<feature type="non-terminal residue" evidence="9">
    <location>
        <position position="719"/>
    </location>
</feature>
<feature type="compositionally biased region" description="Low complexity" evidence="7">
    <location>
        <begin position="1"/>
        <end position="22"/>
    </location>
</feature>
<dbReference type="CDD" id="cd07232">
    <property type="entry name" value="Pat_PLPL"/>
    <property type="match status" value="1"/>
</dbReference>
<comment type="caution">
    <text evidence="5">Lacks conserved residue(s) required for the propagation of feature annotation.</text>
</comment>
<protein>
    <recommendedName>
        <fullName evidence="6">Patatin-like phospholipase domain-containing protein</fullName>
        <ecNumber evidence="6">3.1.1.-</ecNumber>
    </recommendedName>
</protein>
<dbReference type="GO" id="GO:0016020">
    <property type="term" value="C:membrane"/>
    <property type="evidence" value="ECO:0007669"/>
    <property type="project" value="UniProtKB-SubCell"/>
</dbReference>
<evidence type="ECO:0000256" key="1">
    <source>
        <dbReference type="ARBA" id="ARBA00006104"/>
    </source>
</evidence>
<dbReference type="PANTHER" id="PTHR14226">
    <property type="entry name" value="NEUROPATHY TARGET ESTERASE/SWISS CHEESE D.MELANOGASTER"/>
    <property type="match status" value="1"/>
</dbReference>
<feature type="short sequence motif" description="GXSXG" evidence="5">
    <location>
        <begin position="403"/>
        <end position="407"/>
    </location>
</feature>
<dbReference type="STRING" id="765915.A0A1Y2HFD4"/>
<feature type="active site" description="Proton acceptor" evidence="5">
    <location>
        <position position="556"/>
    </location>
</feature>